<dbReference type="EMBL" id="JAWDJT010000009">
    <property type="protein sequence ID" value="MDU0371482.1"/>
    <property type="molecule type" value="Genomic_DNA"/>
</dbReference>
<protein>
    <submittedName>
        <fullName evidence="1">Uncharacterized protein</fullName>
    </submittedName>
</protein>
<evidence type="ECO:0000313" key="2">
    <source>
        <dbReference type="Proteomes" id="UP001250698"/>
    </source>
</evidence>
<name>A0ABU3TJE0_9BACT</name>
<sequence>MSTASYAPSISPSLAGAAVCALLKGSKQAGLTLGLQLMKKSKKRNPT</sequence>
<dbReference type="RefSeq" id="WP_315998944.1">
    <property type="nucleotide sequence ID" value="NZ_JAWDJT010000009.1"/>
</dbReference>
<dbReference type="Proteomes" id="UP001250698">
    <property type="component" value="Unassembled WGS sequence"/>
</dbReference>
<organism evidence="1 2">
    <name type="scientific">Hymenobacter endophyticus</name>
    <dbReference type="NCBI Taxonomy" id="3076335"/>
    <lineage>
        <taxon>Bacteria</taxon>
        <taxon>Pseudomonadati</taxon>
        <taxon>Bacteroidota</taxon>
        <taxon>Cytophagia</taxon>
        <taxon>Cytophagales</taxon>
        <taxon>Hymenobacteraceae</taxon>
        <taxon>Hymenobacter</taxon>
    </lineage>
</organism>
<proteinExistence type="predicted"/>
<keyword evidence="2" id="KW-1185">Reference proteome</keyword>
<gene>
    <name evidence="1" type="ORF">ROI90_13825</name>
</gene>
<accession>A0ABU3TJE0</accession>
<comment type="caution">
    <text evidence="1">The sequence shown here is derived from an EMBL/GenBank/DDBJ whole genome shotgun (WGS) entry which is preliminary data.</text>
</comment>
<reference evidence="1 2" key="1">
    <citation type="submission" date="2023-10" db="EMBL/GenBank/DDBJ databases">
        <title>Hymenobacter endophyticus sp. nov., an isolate from the leaf tissues of wheat.</title>
        <authorList>
            <person name="Dai Y."/>
        </authorList>
    </citation>
    <scope>NUCLEOTIDE SEQUENCE [LARGE SCALE GENOMIC DNA]</scope>
    <source>
        <strain evidence="1 2">ZK17L-C2</strain>
    </source>
</reference>
<evidence type="ECO:0000313" key="1">
    <source>
        <dbReference type="EMBL" id="MDU0371482.1"/>
    </source>
</evidence>